<dbReference type="EMBL" id="JBEWCH010000044">
    <property type="protein sequence ID" value="MET1479106.1"/>
    <property type="molecule type" value="Genomic_DNA"/>
</dbReference>
<dbReference type="InterPro" id="IPR013762">
    <property type="entry name" value="Integrase-like_cat_sf"/>
</dbReference>
<dbReference type="PANTHER" id="PTHR30349">
    <property type="entry name" value="PHAGE INTEGRASE-RELATED"/>
    <property type="match status" value="1"/>
</dbReference>
<dbReference type="Gene3D" id="1.10.150.130">
    <property type="match status" value="1"/>
</dbReference>
<keyword evidence="3" id="KW-0238">DNA-binding</keyword>
<keyword evidence="8" id="KW-1185">Reference proteome</keyword>
<evidence type="ECO:0000256" key="3">
    <source>
        <dbReference type="ARBA" id="ARBA00023125"/>
    </source>
</evidence>
<dbReference type="RefSeq" id="WP_245170531.1">
    <property type="nucleotide sequence ID" value="NZ_JBEWCH010000044.1"/>
</dbReference>
<dbReference type="Gene3D" id="1.10.443.10">
    <property type="entry name" value="Intergrase catalytic core"/>
    <property type="match status" value="1"/>
</dbReference>
<organism evidence="7 8">
    <name type="scientific">Burkholderia sola</name>
    <dbReference type="NCBI Taxonomy" id="2843302"/>
    <lineage>
        <taxon>Bacteria</taxon>
        <taxon>Pseudomonadati</taxon>
        <taxon>Pseudomonadota</taxon>
        <taxon>Betaproteobacteria</taxon>
        <taxon>Burkholderiales</taxon>
        <taxon>Burkholderiaceae</taxon>
        <taxon>Burkholderia</taxon>
        <taxon>Burkholderia cepacia complex</taxon>
    </lineage>
</organism>
<dbReference type="InterPro" id="IPR046668">
    <property type="entry name" value="DUF6538"/>
</dbReference>
<evidence type="ECO:0000313" key="7">
    <source>
        <dbReference type="EMBL" id="MET1479106.1"/>
    </source>
</evidence>
<dbReference type="PANTHER" id="PTHR30349:SF41">
    <property type="entry name" value="INTEGRASE_RECOMBINASE PROTEIN MJ0367-RELATED"/>
    <property type="match status" value="1"/>
</dbReference>
<evidence type="ECO:0000256" key="5">
    <source>
        <dbReference type="SAM" id="MobiDB-lite"/>
    </source>
</evidence>
<dbReference type="InterPro" id="IPR002104">
    <property type="entry name" value="Integrase_catalytic"/>
</dbReference>
<keyword evidence="4" id="KW-0233">DNA recombination</keyword>
<dbReference type="InterPro" id="IPR011010">
    <property type="entry name" value="DNA_brk_join_enz"/>
</dbReference>
<feature type="domain" description="Tyr recombinase" evidence="6">
    <location>
        <begin position="320"/>
        <end position="523"/>
    </location>
</feature>
<evidence type="ECO:0000256" key="1">
    <source>
        <dbReference type="ARBA" id="ARBA00008857"/>
    </source>
</evidence>
<dbReference type="Proteomes" id="UP001548587">
    <property type="component" value="Unassembled WGS sequence"/>
</dbReference>
<comment type="caution">
    <text evidence="7">The sequence shown here is derived from an EMBL/GenBank/DDBJ whole genome shotgun (WGS) entry which is preliminary data.</text>
</comment>
<dbReference type="PROSITE" id="PS51898">
    <property type="entry name" value="TYR_RECOMBINASE"/>
    <property type="match status" value="1"/>
</dbReference>
<reference evidence="7 8" key="1">
    <citation type="submission" date="2024-06" db="EMBL/GenBank/DDBJ databases">
        <title>Burkholderia sola in Mexico.</title>
        <authorList>
            <person name="Estrada P."/>
        </authorList>
    </citation>
    <scope>NUCLEOTIDE SEQUENCE [LARGE SCALE GENOMIC DNA]</scope>
    <source>
        <strain evidence="7 8">CpTa8-5</strain>
    </source>
</reference>
<gene>
    <name evidence="7" type="ORF">ABXL37_33160</name>
</gene>
<feature type="region of interest" description="Disordered" evidence="5">
    <location>
        <begin position="190"/>
        <end position="218"/>
    </location>
</feature>
<evidence type="ECO:0000313" key="8">
    <source>
        <dbReference type="Proteomes" id="UP001548587"/>
    </source>
</evidence>
<evidence type="ECO:0000256" key="4">
    <source>
        <dbReference type="ARBA" id="ARBA00023172"/>
    </source>
</evidence>
<dbReference type="Pfam" id="PF20172">
    <property type="entry name" value="DUF6538"/>
    <property type="match status" value="1"/>
</dbReference>
<dbReference type="InterPro" id="IPR010998">
    <property type="entry name" value="Integrase_recombinase_N"/>
</dbReference>
<protein>
    <submittedName>
        <fullName evidence="7">Tyrosine-type recombinase/integrase</fullName>
    </submittedName>
</protein>
<comment type="similarity">
    <text evidence="1">Belongs to the 'phage' integrase family.</text>
</comment>
<sequence length="532" mass="58092">MATQLPTGVYLRPGSSVFQIRIGVPKDLENFYRDPKTGKPKADAYRASLRTSNRDEAITKALKLIAEHRDRFDALRTKAAPAPFVALTPALAQQFVEAVRFSLLHVDDHVTFIEADPTARVQARARLDRARSGSIVAMRNGDLGAARAVAARTAEEWGLRIDWDSQEGTRCLIQITRAVVSALVDIEKRQGGNPIDTPAAPEPPQVHAESSEPAEPHKTLRDVVPSWIARNAPKDNAIGRTERALTLFEQAVGSVPLTELTKAKGAAFVEFLLDPARGWSRKTAANHAACIASLANVAVKIDLLERNPLDLTFDKTIGAKSREPWTDDELRRMFGHSLFSGRMAEAPHWQDVEPSDGRALLLLLLHTGARIGEIAQLRKEDFQTRNGITVIRITAEAGTVKTQESERVVPLAAHLLADPWFAQWLPAILGGIGPALPSACGRARGPGDTMGQWFRQFRKAAALPEGALEGAHKFRHWLRSTLAEKHVGEATMDSITGHSAQGSSGRKTYTAAASLPAMREALDRLDWPGVSQ</sequence>
<name>A0ABV2CJ14_9BURK</name>
<accession>A0ABV2CJ14</accession>
<dbReference type="SUPFAM" id="SSF56349">
    <property type="entry name" value="DNA breaking-rejoining enzymes"/>
    <property type="match status" value="1"/>
</dbReference>
<evidence type="ECO:0000256" key="2">
    <source>
        <dbReference type="ARBA" id="ARBA00022908"/>
    </source>
</evidence>
<keyword evidence="2" id="KW-0229">DNA integration</keyword>
<dbReference type="InterPro" id="IPR050090">
    <property type="entry name" value="Tyrosine_recombinase_XerCD"/>
</dbReference>
<evidence type="ECO:0000259" key="6">
    <source>
        <dbReference type="PROSITE" id="PS51898"/>
    </source>
</evidence>
<proteinExistence type="inferred from homology"/>